<dbReference type="PANTHER" id="PTHR22799:SF6">
    <property type="entry name" value="C-TYPE LECTIN DOMAIN FAMILY 4 MEMBER M-LIKE"/>
    <property type="match status" value="1"/>
</dbReference>
<organism evidence="5 6">
    <name type="scientific">Petromyzon marinus</name>
    <name type="common">Sea lamprey</name>
    <dbReference type="NCBI Taxonomy" id="7757"/>
    <lineage>
        <taxon>Eukaryota</taxon>
        <taxon>Metazoa</taxon>
        <taxon>Chordata</taxon>
        <taxon>Craniata</taxon>
        <taxon>Vertebrata</taxon>
        <taxon>Cyclostomata</taxon>
        <taxon>Hyperoartia</taxon>
        <taxon>Petromyzontiformes</taxon>
        <taxon>Petromyzontidae</taxon>
        <taxon>Petromyzon</taxon>
    </lineage>
</organism>
<dbReference type="PANTHER" id="PTHR22799">
    <property type="entry name" value="TETRANECTIN-RELATED"/>
    <property type="match status" value="1"/>
</dbReference>
<feature type="chain" id="PRO_5042566852" evidence="3">
    <location>
        <begin position="30"/>
        <end position="221"/>
    </location>
</feature>
<dbReference type="GO" id="GO:0005615">
    <property type="term" value="C:extracellular space"/>
    <property type="evidence" value="ECO:0007669"/>
    <property type="project" value="TreeGrafter"/>
</dbReference>
<dbReference type="AlphaFoldDB" id="A0AAJ7UD34"/>
<name>A0AAJ7UD34_PETMA</name>
<feature type="domain" description="C-type lectin" evidence="4">
    <location>
        <begin position="88"/>
        <end position="216"/>
    </location>
</feature>
<dbReference type="KEGG" id="pmrn:116956177"/>
<dbReference type="GO" id="GO:0001503">
    <property type="term" value="P:ossification"/>
    <property type="evidence" value="ECO:0007669"/>
    <property type="project" value="TreeGrafter"/>
</dbReference>
<dbReference type="InterPro" id="IPR016187">
    <property type="entry name" value="CTDL_fold"/>
</dbReference>
<dbReference type="SMART" id="SM00034">
    <property type="entry name" value="CLECT"/>
    <property type="match status" value="1"/>
</dbReference>
<dbReference type="InterPro" id="IPR016186">
    <property type="entry name" value="C-type_lectin-like/link_sf"/>
</dbReference>
<reference evidence="6" key="1">
    <citation type="submission" date="2025-08" db="UniProtKB">
        <authorList>
            <consortium name="RefSeq"/>
        </authorList>
    </citation>
    <scope>IDENTIFICATION</scope>
    <source>
        <tissue evidence="6">Sperm</tissue>
    </source>
</reference>
<evidence type="ECO:0000313" key="6">
    <source>
        <dbReference type="RefSeq" id="XP_032833549.1"/>
    </source>
</evidence>
<feature type="signal peptide" evidence="3">
    <location>
        <begin position="1"/>
        <end position="29"/>
    </location>
</feature>
<evidence type="ECO:0000256" key="1">
    <source>
        <dbReference type="ARBA" id="ARBA00022734"/>
    </source>
</evidence>
<feature type="region of interest" description="Disordered" evidence="2">
    <location>
        <begin position="30"/>
        <end position="53"/>
    </location>
</feature>
<protein>
    <submittedName>
        <fullName evidence="6">Tetranectin-like protein</fullName>
    </submittedName>
</protein>
<evidence type="ECO:0000256" key="2">
    <source>
        <dbReference type="SAM" id="MobiDB-lite"/>
    </source>
</evidence>
<dbReference type="Gene3D" id="3.10.100.10">
    <property type="entry name" value="Mannose-Binding Protein A, subunit A"/>
    <property type="match status" value="1"/>
</dbReference>
<evidence type="ECO:0000259" key="4">
    <source>
        <dbReference type="PROSITE" id="PS50041"/>
    </source>
</evidence>
<evidence type="ECO:0000313" key="5">
    <source>
        <dbReference type="Proteomes" id="UP001318040"/>
    </source>
</evidence>
<dbReference type="Proteomes" id="UP001318040">
    <property type="component" value="Chromosome 63"/>
</dbReference>
<dbReference type="GO" id="GO:0030246">
    <property type="term" value="F:carbohydrate binding"/>
    <property type="evidence" value="ECO:0007669"/>
    <property type="project" value="UniProtKB-KW"/>
</dbReference>
<evidence type="ECO:0000256" key="3">
    <source>
        <dbReference type="SAM" id="SignalP"/>
    </source>
</evidence>
<dbReference type="InterPro" id="IPR001304">
    <property type="entry name" value="C-type_lectin-like"/>
</dbReference>
<keyword evidence="1" id="KW-0430">Lectin</keyword>
<dbReference type="PROSITE" id="PS50041">
    <property type="entry name" value="C_TYPE_LECTIN_2"/>
    <property type="match status" value="1"/>
</dbReference>
<proteinExistence type="predicted"/>
<dbReference type="InterPro" id="IPR051663">
    <property type="entry name" value="CLec_Tetranectin-domain"/>
</dbReference>
<sequence length="221" mass="23204">MMVVVAAHRATRSVLLAVAVLALLAPGGAQTIKQRPPPKKKITGHPAGSQAVPGEKLAQDIEDLRRDVNALKEMQALHTMCLRGTKTRDNTCLLLFAAPRPYHEASEECFARGGQLALPADARAAEELRAYASPRLPAATDGAPQWLWLGASDLRERGSFADATGAPLGYAPWAAPGAPRGGGGAVAASCVRAPLQGERPAWDVAACKAELPFVCQFSIPA</sequence>
<keyword evidence="3" id="KW-0732">Signal</keyword>
<accession>A0AAJ7UD34</accession>
<keyword evidence="5" id="KW-1185">Reference proteome</keyword>
<gene>
    <name evidence="6" type="primary">LOC116956177</name>
</gene>
<dbReference type="RefSeq" id="XP_032833549.1">
    <property type="nucleotide sequence ID" value="XM_032977658.1"/>
</dbReference>
<dbReference type="Pfam" id="PF00059">
    <property type="entry name" value="Lectin_C"/>
    <property type="match status" value="1"/>
</dbReference>
<dbReference type="SUPFAM" id="SSF56436">
    <property type="entry name" value="C-type lectin-like"/>
    <property type="match status" value="1"/>
</dbReference>